<comment type="caution">
    <text evidence="4">The sequence shown here is derived from an EMBL/GenBank/DDBJ whole genome shotgun (WGS) entry which is preliminary data.</text>
</comment>
<organism evidence="4 5">
    <name type="scientific">Pseudaquabacterium inlustre</name>
    <dbReference type="NCBI Taxonomy" id="2984192"/>
    <lineage>
        <taxon>Bacteria</taxon>
        <taxon>Pseudomonadati</taxon>
        <taxon>Pseudomonadota</taxon>
        <taxon>Betaproteobacteria</taxon>
        <taxon>Burkholderiales</taxon>
        <taxon>Sphaerotilaceae</taxon>
        <taxon>Pseudaquabacterium</taxon>
    </lineage>
</organism>
<dbReference type="PANTHER" id="PTHR43877:SF2">
    <property type="entry name" value="AMINOALKYLPHOSPHONATE N-ACETYLTRANSFERASE-RELATED"/>
    <property type="match status" value="1"/>
</dbReference>
<evidence type="ECO:0000256" key="2">
    <source>
        <dbReference type="ARBA" id="ARBA00023315"/>
    </source>
</evidence>
<keyword evidence="1" id="KW-0808">Transferase</keyword>
<keyword evidence="2" id="KW-0012">Acyltransferase</keyword>
<dbReference type="CDD" id="cd04301">
    <property type="entry name" value="NAT_SF"/>
    <property type="match status" value="1"/>
</dbReference>
<dbReference type="PANTHER" id="PTHR43877">
    <property type="entry name" value="AMINOALKYLPHOSPHONATE N-ACETYLTRANSFERASE-RELATED-RELATED"/>
    <property type="match status" value="1"/>
</dbReference>
<dbReference type="SUPFAM" id="SSF55729">
    <property type="entry name" value="Acyl-CoA N-acyltransferases (Nat)"/>
    <property type="match status" value="1"/>
</dbReference>
<dbReference type="Proteomes" id="UP001365405">
    <property type="component" value="Unassembled WGS sequence"/>
</dbReference>
<dbReference type="InterPro" id="IPR000182">
    <property type="entry name" value="GNAT_dom"/>
</dbReference>
<accession>A0ABU9CDF1</accession>
<evidence type="ECO:0000313" key="5">
    <source>
        <dbReference type="Proteomes" id="UP001365405"/>
    </source>
</evidence>
<dbReference type="InterPro" id="IPR050832">
    <property type="entry name" value="Bact_Acetyltransf"/>
</dbReference>
<feature type="domain" description="N-acetyltransferase" evidence="3">
    <location>
        <begin position="5"/>
        <end position="152"/>
    </location>
</feature>
<dbReference type="PROSITE" id="PS51186">
    <property type="entry name" value="GNAT"/>
    <property type="match status" value="1"/>
</dbReference>
<evidence type="ECO:0000259" key="3">
    <source>
        <dbReference type="PROSITE" id="PS51186"/>
    </source>
</evidence>
<dbReference type="RefSeq" id="WP_341408891.1">
    <property type="nucleotide sequence ID" value="NZ_JBBUTH010000001.1"/>
</dbReference>
<sequence length="161" mass="17276">MPPSFRIDPACASDAAAFIDLRGRTRENAVSAARLASIGITEESWAKDIESGVLAGFTATRQGGLVGYCFGDTQTGEVVVLALLPDAEGCGLGRQLLQRVVQELHSCGHQNLFLGCSTDPKVRSYGFYRHLGWQPTGAVDSNNDEVLELRLSSRQHPTGEA</sequence>
<proteinExistence type="predicted"/>
<gene>
    <name evidence="4" type="ORF">AACH10_03115</name>
</gene>
<dbReference type="Gene3D" id="3.40.630.30">
    <property type="match status" value="1"/>
</dbReference>
<dbReference type="Pfam" id="PF00583">
    <property type="entry name" value="Acetyltransf_1"/>
    <property type="match status" value="1"/>
</dbReference>
<evidence type="ECO:0000313" key="4">
    <source>
        <dbReference type="EMBL" id="MEK8049220.1"/>
    </source>
</evidence>
<protein>
    <submittedName>
        <fullName evidence="4">GNAT family N-acetyltransferase</fullName>
    </submittedName>
</protein>
<dbReference type="InterPro" id="IPR016181">
    <property type="entry name" value="Acyl_CoA_acyltransferase"/>
</dbReference>
<evidence type="ECO:0000256" key="1">
    <source>
        <dbReference type="ARBA" id="ARBA00022679"/>
    </source>
</evidence>
<keyword evidence="5" id="KW-1185">Reference proteome</keyword>
<reference evidence="4 5" key="1">
    <citation type="submission" date="2024-04" db="EMBL/GenBank/DDBJ databases">
        <title>Novel species of the genus Ideonella isolated from streams.</title>
        <authorList>
            <person name="Lu H."/>
        </authorList>
    </citation>
    <scope>NUCLEOTIDE SEQUENCE [LARGE SCALE GENOMIC DNA]</scope>
    <source>
        <strain evidence="4 5">DXS22W</strain>
    </source>
</reference>
<dbReference type="EMBL" id="JBBUTH010000001">
    <property type="protein sequence ID" value="MEK8049220.1"/>
    <property type="molecule type" value="Genomic_DNA"/>
</dbReference>
<name>A0ABU9CDF1_9BURK</name>